<dbReference type="HOGENOM" id="CLU_1589184_0_0_1"/>
<dbReference type="AlphaFoldDB" id="I1QGQ9"/>
<dbReference type="Gramene" id="ORGLA08G0061000.1">
    <property type="protein sequence ID" value="ORGLA08G0061000.1"/>
    <property type="gene ID" value="ORGLA08G0061000"/>
</dbReference>
<feature type="compositionally biased region" description="Pro residues" evidence="1">
    <location>
        <begin position="71"/>
        <end position="81"/>
    </location>
</feature>
<dbReference type="EnsemblPlants" id="ORGLA08G0061000.1">
    <property type="protein sequence ID" value="ORGLA08G0061000.1"/>
    <property type="gene ID" value="ORGLA08G0061000"/>
</dbReference>
<evidence type="ECO:0000313" key="2">
    <source>
        <dbReference type="EnsemblPlants" id="ORGLA08G0061000.1"/>
    </source>
</evidence>
<sequence>MRTGPHTSSIPSRPPSRASLPDVQWRAAGSRSGGRSLGGVGDGNGKLQLRPDRRRPRRRFSMGPGRFDSTPSPPQGHPPRPNTAKRSQMWASAGRVSPSGYNNGCKKKKKRSSEKIPSNTATACEVHREFSELHLRRSFKARDMMNFSRCKSMTVKIWLEHPIFSADCLKM</sequence>
<accession>I1QGQ9</accession>
<feature type="region of interest" description="Disordered" evidence="1">
    <location>
        <begin position="1"/>
        <end position="119"/>
    </location>
</feature>
<evidence type="ECO:0000256" key="1">
    <source>
        <dbReference type="SAM" id="MobiDB-lite"/>
    </source>
</evidence>
<protein>
    <submittedName>
        <fullName evidence="2">Uncharacterized protein</fullName>
    </submittedName>
</protein>
<proteinExistence type="predicted"/>
<evidence type="ECO:0000313" key="3">
    <source>
        <dbReference type="Proteomes" id="UP000007306"/>
    </source>
</evidence>
<name>I1QGQ9_ORYGL</name>
<reference evidence="2" key="1">
    <citation type="submission" date="2015-06" db="UniProtKB">
        <authorList>
            <consortium name="EnsemblPlants"/>
        </authorList>
    </citation>
    <scope>IDENTIFICATION</scope>
</reference>
<feature type="compositionally biased region" description="Gly residues" evidence="1">
    <location>
        <begin position="31"/>
        <end position="44"/>
    </location>
</feature>
<keyword evidence="3" id="KW-1185">Reference proteome</keyword>
<organism evidence="2 3">
    <name type="scientific">Oryza glaberrima</name>
    <name type="common">African rice</name>
    <dbReference type="NCBI Taxonomy" id="4538"/>
    <lineage>
        <taxon>Eukaryota</taxon>
        <taxon>Viridiplantae</taxon>
        <taxon>Streptophyta</taxon>
        <taxon>Embryophyta</taxon>
        <taxon>Tracheophyta</taxon>
        <taxon>Spermatophyta</taxon>
        <taxon>Magnoliopsida</taxon>
        <taxon>Liliopsida</taxon>
        <taxon>Poales</taxon>
        <taxon>Poaceae</taxon>
        <taxon>BOP clade</taxon>
        <taxon>Oryzoideae</taxon>
        <taxon>Oryzeae</taxon>
        <taxon>Oryzinae</taxon>
        <taxon>Oryza</taxon>
    </lineage>
</organism>
<dbReference type="OMA" id="NTATACE"/>
<feature type="compositionally biased region" description="Low complexity" evidence="1">
    <location>
        <begin position="1"/>
        <end position="30"/>
    </location>
</feature>
<reference evidence="2 3" key="2">
    <citation type="submission" date="2018-04" db="EMBL/GenBank/DDBJ databases">
        <title>OglaRS2 (Oryza glaberrima Reference Sequence Version 2).</title>
        <authorList>
            <person name="Zhang J."/>
            <person name="Kudrna D."/>
            <person name="Lee S."/>
            <person name="Talag J."/>
            <person name="Rajasekar S."/>
            <person name="Wing R.A."/>
        </authorList>
    </citation>
    <scope>NUCLEOTIDE SEQUENCE [LARGE SCALE GENOMIC DNA]</scope>
    <source>
        <strain evidence="2 3">cv. IRGC 96717</strain>
    </source>
</reference>
<dbReference type="Proteomes" id="UP000007306">
    <property type="component" value="Chromosome 8"/>
</dbReference>